<dbReference type="Proteomes" id="UP001313282">
    <property type="component" value="Unassembled WGS sequence"/>
</dbReference>
<reference evidence="2 3" key="1">
    <citation type="submission" date="2019-10" db="EMBL/GenBank/DDBJ databases">
        <authorList>
            <person name="Palmer J.M."/>
        </authorList>
    </citation>
    <scope>NUCLEOTIDE SEQUENCE [LARGE SCALE GENOMIC DNA]</scope>
    <source>
        <strain evidence="2 3">TWF718</strain>
    </source>
</reference>
<feature type="signal peptide" evidence="1">
    <location>
        <begin position="1"/>
        <end position="21"/>
    </location>
</feature>
<evidence type="ECO:0000313" key="3">
    <source>
        <dbReference type="Proteomes" id="UP001313282"/>
    </source>
</evidence>
<gene>
    <name evidence="2" type="ORF">TWF718_008236</name>
</gene>
<accession>A0AAN8RMS4</accession>
<keyword evidence="3" id="KW-1185">Reference proteome</keyword>
<dbReference type="AlphaFoldDB" id="A0AAN8RMS4"/>
<keyword evidence="1" id="KW-0732">Signal</keyword>
<comment type="caution">
    <text evidence="2">The sequence shown here is derived from an EMBL/GenBank/DDBJ whole genome shotgun (WGS) entry which is preliminary data.</text>
</comment>
<name>A0AAN8RMS4_9PEZI</name>
<evidence type="ECO:0000313" key="2">
    <source>
        <dbReference type="EMBL" id="KAK6342854.1"/>
    </source>
</evidence>
<dbReference type="EMBL" id="JAVHNR010000005">
    <property type="protein sequence ID" value="KAK6342854.1"/>
    <property type="molecule type" value="Genomic_DNA"/>
</dbReference>
<proteinExistence type="predicted"/>
<protein>
    <submittedName>
        <fullName evidence="2">Uncharacterized protein</fullName>
    </submittedName>
</protein>
<sequence length="123" mass="13641">MGTSQFWRLLLLFLAAELVWAVQYKAFGCGNNVADLQKQIDTKYFQTPVWDYTGALSRLIGTYCCNGDCIPWDAQVRTIIDLIILRAICDNPNGIHSAAKAKHIPPGAPVETTAHQPCAFRMA</sequence>
<evidence type="ECO:0000256" key="1">
    <source>
        <dbReference type="SAM" id="SignalP"/>
    </source>
</evidence>
<feature type="chain" id="PRO_5042920790" evidence="1">
    <location>
        <begin position="22"/>
        <end position="123"/>
    </location>
</feature>
<organism evidence="2 3">
    <name type="scientific">Orbilia javanica</name>
    <dbReference type="NCBI Taxonomy" id="47235"/>
    <lineage>
        <taxon>Eukaryota</taxon>
        <taxon>Fungi</taxon>
        <taxon>Dikarya</taxon>
        <taxon>Ascomycota</taxon>
        <taxon>Pezizomycotina</taxon>
        <taxon>Orbiliomycetes</taxon>
        <taxon>Orbiliales</taxon>
        <taxon>Orbiliaceae</taxon>
        <taxon>Orbilia</taxon>
    </lineage>
</organism>